<reference evidence="2 3" key="1">
    <citation type="journal article" date="2018" name="Sci. Rep.">
        <title>Extensive genomic diversity among Mycobacterium marinum strains revealed by whole genome sequencing.</title>
        <authorList>
            <person name="Das S."/>
            <person name="Pettersson B.M."/>
            <person name="Behra P.R."/>
            <person name="Mallick A."/>
            <person name="Cheramie M."/>
            <person name="Ramesh M."/>
            <person name="Shirreff L."/>
            <person name="DuCote T."/>
            <person name="Dasgupta S."/>
            <person name="Ennis D.G."/>
            <person name="Kirsebom L.A."/>
        </authorList>
    </citation>
    <scope>NUCLEOTIDE SEQUENCE [LARGE SCALE GENOMIC DNA]</scope>
    <source>
        <strain evidence="2 3">Davis1</strain>
    </source>
</reference>
<proteinExistence type="predicted"/>
<evidence type="ECO:0000256" key="1">
    <source>
        <dbReference type="SAM" id="MobiDB-lite"/>
    </source>
</evidence>
<evidence type="ECO:0000313" key="3">
    <source>
        <dbReference type="Proteomes" id="UP000257451"/>
    </source>
</evidence>
<dbReference type="Gene3D" id="3.30.160.100">
    <property type="entry name" value="Ribosome hibernation promotion factor-like"/>
    <property type="match status" value="1"/>
</dbReference>
<feature type="region of interest" description="Disordered" evidence="1">
    <location>
        <begin position="102"/>
        <end position="129"/>
    </location>
</feature>
<dbReference type="GeneID" id="34343947"/>
<dbReference type="Proteomes" id="UP000257451">
    <property type="component" value="Unassembled WGS sequence"/>
</dbReference>
<dbReference type="SUPFAM" id="SSF69754">
    <property type="entry name" value="Ribosome binding protein Y (YfiA homologue)"/>
    <property type="match status" value="1"/>
</dbReference>
<dbReference type="EMBL" id="PEDF01000177">
    <property type="protein sequence ID" value="RFZ34602.1"/>
    <property type="molecule type" value="Genomic_DNA"/>
</dbReference>
<feature type="compositionally biased region" description="Basic and acidic residues" evidence="1">
    <location>
        <begin position="102"/>
        <end position="112"/>
    </location>
</feature>
<name>A0A3E2MQ32_MYCMR</name>
<comment type="caution">
    <text evidence="2">The sequence shown here is derived from an EMBL/GenBank/DDBJ whole genome shotgun (WGS) entry which is preliminary data.</text>
</comment>
<accession>A0A3E2MQ32</accession>
<dbReference type="InterPro" id="IPR036567">
    <property type="entry name" value="RHF-like"/>
</dbReference>
<dbReference type="AlphaFoldDB" id="A0A3E2MQ32"/>
<organism evidence="2 3">
    <name type="scientific">Mycobacterium marinum</name>
    <dbReference type="NCBI Taxonomy" id="1781"/>
    <lineage>
        <taxon>Bacteria</taxon>
        <taxon>Bacillati</taxon>
        <taxon>Actinomycetota</taxon>
        <taxon>Actinomycetes</taxon>
        <taxon>Mycobacteriales</taxon>
        <taxon>Mycobacteriaceae</taxon>
        <taxon>Mycobacterium</taxon>
        <taxon>Mycobacterium ulcerans group</taxon>
    </lineage>
</organism>
<dbReference type="RefSeq" id="WP_172607277.1">
    <property type="nucleotide sequence ID" value="NZ_BQLA01000303.1"/>
</dbReference>
<evidence type="ECO:0000313" key="2">
    <source>
        <dbReference type="EMBL" id="RFZ34602.1"/>
    </source>
</evidence>
<sequence length="129" mass="14609">MSNSEHERGHDGGYVLRLGAGFKEKERRHVVEELATLWPHLGRWDSHQVVVDVSLQDRGGKEQRVTLRASLPGFPPLVAVADSPDITHALGEAKHELIRQIEHQKAGREPMNNRRLRKTTVRHPHSTTP</sequence>
<gene>
    <name evidence="2" type="ORF">DAVIS_04715</name>
</gene>
<protein>
    <recommendedName>
        <fullName evidence="4">Sigma 54 modulation protein / S30EA ribosomal protein</fullName>
    </recommendedName>
</protein>
<feature type="compositionally biased region" description="Basic residues" evidence="1">
    <location>
        <begin position="114"/>
        <end position="129"/>
    </location>
</feature>
<evidence type="ECO:0008006" key="4">
    <source>
        <dbReference type="Google" id="ProtNLM"/>
    </source>
</evidence>